<evidence type="ECO:0000313" key="1">
    <source>
        <dbReference type="EMBL" id="CRK98684.1"/>
    </source>
</evidence>
<reference evidence="1 2" key="1">
    <citation type="submission" date="2015-04" db="EMBL/GenBank/DDBJ databases">
        <authorList>
            <person name="Syromyatnikov M.Y."/>
            <person name="Popov V.N."/>
        </authorList>
    </citation>
    <scope>NUCLEOTIDE SEQUENCE [LARGE SCALE GENOMIC DNA]</scope>
</reference>
<accession>A0A1J1IGL7</accession>
<evidence type="ECO:0000313" key="2">
    <source>
        <dbReference type="Proteomes" id="UP000183832"/>
    </source>
</evidence>
<dbReference type="AlphaFoldDB" id="A0A1J1IGL7"/>
<keyword evidence="2" id="KW-1185">Reference proteome</keyword>
<gene>
    <name evidence="1" type="ORF">CLUMA_CG012444</name>
</gene>
<proteinExistence type="predicted"/>
<dbReference type="Proteomes" id="UP000183832">
    <property type="component" value="Unassembled WGS sequence"/>
</dbReference>
<sequence length="65" mass="7926">MNEYLKAILICDVYWEFKVSRPKALFDFLCLFDVNCFHYRDSIALDFTHKLLIMFTNIDRLLRFV</sequence>
<name>A0A1J1IGL7_9DIPT</name>
<protein>
    <submittedName>
        <fullName evidence="1">CLUMA_CG012444, isoform A</fullName>
    </submittedName>
</protein>
<dbReference type="EMBL" id="CVRI01000048">
    <property type="protein sequence ID" value="CRK98684.1"/>
    <property type="molecule type" value="Genomic_DNA"/>
</dbReference>
<organism evidence="1 2">
    <name type="scientific">Clunio marinus</name>
    <dbReference type="NCBI Taxonomy" id="568069"/>
    <lineage>
        <taxon>Eukaryota</taxon>
        <taxon>Metazoa</taxon>
        <taxon>Ecdysozoa</taxon>
        <taxon>Arthropoda</taxon>
        <taxon>Hexapoda</taxon>
        <taxon>Insecta</taxon>
        <taxon>Pterygota</taxon>
        <taxon>Neoptera</taxon>
        <taxon>Endopterygota</taxon>
        <taxon>Diptera</taxon>
        <taxon>Nematocera</taxon>
        <taxon>Chironomoidea</taxon>
        <taxon>Chironomidae</taxon>
        <taxon>Clunio</taxon>
    </lineage>
</organism>